<sequence>MPRLNRSQLLTPALHGVALALLGLHLYVYTLPPTPDPIPAPDSAEAAWWGLWPVTYLPTWAVAVGAMAVVGAILLYWLPGLQDGLARLRFGRPPLWPILWLISAALLLAFFLFPIAHTRWGDAFILAKGIAFPDPALRLTRSWQAPLDVALHSELWRWLHEPLGWEDAAPVYQLLSPVAGALYLLVTLALCKLPLLQPAWLPYGLLTTLGLMQLFFGYVENYSFAAAGVLAYLWLGLAVIEGRRPLWLAATVLALTHATHPSTIVLAPSLLYLGMLQQRTASAGGNQKPVSIVLQIALPMVLVGGATFLFMEASGHGLAALLGEDRPGGGDGRWFVPLFETTTRWEHYTMFSWPHLRDLLNNQLLVAPIVLPSLIGVGIAWAVKQGEVRTKNRRPGNVHSSVSELPSPDRFFSSSLRFLLIAAAFQLLFITVWNPDYGGQRDWDLFSLAWLSPTLLLALLLPRVLHGRSLAGGIAPLLLLQAWHTIAWIYQNTLPWQWPR</sequence>
<dbReference type="AlphaFoldDB" id="I0I945"/>
<organism evidence="2 3">
    <name type="scientific">Caldilinea aerophila (strain DSM 14535 / JCM 11387 / NBRC 104270 / STL-6-O1)</name>
    <dbReference type="NCBI Taxonomy" id="926550"/>
    <lineage>
        <taxon>Bacteria</taxon>
        <taxon>Bacillati</taxon>
        <taxon>Chloroflexota</taxon>
        <taxon>Caldilineae</taxon>
        <taxon>Caldilineales</taxon>
        <taxon>Caldilineaceae</taxon>
        <taxon>Caldilinea</taxon>
    </lineage>
</organism>
<feature type="transmembrane region" description="Helical" evidence="1">
    <location>
        <begin position="364"/>
        <end position="383"/>
    </location>
</feature>
<feature type="transmembrane region" description="Helical" evidence="1">
    <location>
        <begin position="470"/>
        <end position="490"/>
    </location>
</feature>
<feature type="transmembrane region" description="Helical" evidence="1">
    <location>
        <begin position="171"/>
        <end position="191"/>
    </location>
</feature>
<reference evidence="2 3" key="1">
    <citation type="submission" date="2012-02" db="EMBL/GenBank/DDBJ databases">
        <title>Complete genome sequence of Caldilinea aerophila DSM 14535 (= NBRC 102666).</title>
        <authorList>
            <person name="Oguchi A."/>
            <person name="Hosoyama A."/>
            <person name="Sekine M."/>
            <person name="Fukai R."/>
            <person name="Kato Y."/>
            <person name="Nakamura S."/>
            <person name="Hanada S."/>
            <person name="Yamazaki S."/>
            <person name="Fujita N."/>
        </authorList>
    </citation>
    <scope>NUCLEOTIDE SEQUENCE [LARGE SCALE GENOMIC DNA]</scope>
    <source>
        <strain evidence="3">DSM 14535 / JCM 11387 / NBRC 104270 / STL-6-O1</strain>
    </source>
</reference>
<feature type="transmembrane region" description="Helical" evidence="1">
    <location>
        <begin position="292"/>
        <end position="311"/>
    </location>
</feature>
<feature type="transmembrane region" description="Helical" evidence="1">
    <location>
        <begin position="9"/>
        <end position="29"/>
    </location>
</feature>
<evidence type="ECO:0000313" key="2">
    <source>
        <dbReference type="EMBL" id="BAM01783.1"/>
    </source>
</evidence>
<evidence type="ECO:0000313" key="3">
    <source>
        <dbReference type="Proteomes" id="UP000007880"/>
    </source>
</evidence>
<feature type="transmembrane region" description="Helical" evidence="1">
    <location>
        <begin position="247"/>
        <end position="272"/>
    </location>
</feature>
<feature type="transmembrane region" description="Helical" evidence="1">
    <location>
        <begin position="415"/>
        <end position="433"/>
    </location>
</feature>
<keyword evidence="1" id="KW-0812">Transmembrane</keyword>
<protein>
    <recommendedName>
        <fullName evidence="4">Glycosyltransferase RgtA/B/C/D-like domain-containing protein</fullName>
    </recommendedName>
</protein>
<dbReference type="KEGG" id="cap:CLDAP_37430"/>
<proteinExistence type="predicted"/>
<dbReference type="OrthoDB" id="9824934at2"/>
<feature type="transmembrane region" description="Helical" evidence="1">
    <location>
        <begin position="98"/>
        <end position="116"/>
    </location>
</feature>
<dbReference type="STRING" id="926550.CLDAP_37430"/>
<feature type="transmembrane region" description="Helical" evidence="1">
    <location>
        <begin position="445"/>
        <end position="464"/>
    </location>
</feature>
<keyword evidence="1" id="KW-1133">Transmembrane helix</keyword>
<keyword evidence="1" id="KW-0472">Membrane</keyword>
<feature type="transmembrane region" description="Helical" evidence="1">
    <location>
        <begin position="222"/>
        <end position="240"/>
    </location>
</feature>
<dbReference type="EMBL" id="AP012337">
    <property type="protein sequence ID" value="BAM01783.1"/>
    <property type="molecule type" value="Genomic_DNA"/>
</dbReference>
<accession>I0I945</accession>
<evidence type="ECO:0008006" key="4">
    <source>
        <dbReference type="Google" id="ProtNLM"/>
    </source>
</evidence>
<dbReference type="RefSeq" id="WP_014435006.1">
    <property type="nucleotide sequence ID" value="NC_017079.1"/>
</dbReference>
<gene>
    <name evidence="2" type="ordered locus">CLDAP_37430</name>
</gene>
<keyword evidence="3" id="KW-1185">Reference proteome</keyword>
<dbReference type="Proteomes" id="UP000007880">
    <property type="component" value="Chromosome"/>
</dbReference>
<dbReference type="HOGENOM" id="CLU_544780_0_0_0"/>
<evidence type="ECO:0000256" key="1">
    <source>
        <dbReference type="SAM" id="Phobius"/>
    </source>
</evidence>
<name>I0I945_CALAS</name>
<feature type="transmembrane region" description="Helical" evidence="1">
    <location>
        <begin position="57"/>
        <end position="78"/>
    </location>
</feature>